<dbReference type="RefSeq" id="WP_184309177.1">
    <property type="nucleotide sequence ID" value="NZ_JACHXU010000031.1"/>
</dbReference>
<keyword evidence="3" id="KW-1185">Reference proteome</keyword>
<organism evidence="2 3">
    <name type="scientific">Aporhodopirellula rubra</name>
    <dbReference type="NCBI Taxonomy" id="980271"/>
    <lineage>
        <taxon>Bacteria</taxon>
        <taxon>Pseudomonadati</taxon>
        <taxon>Planctomycetota</taxon>
        <taxon>Planctomycetia</taxon>
        <taxon>Pirellulales</taxon>
        <taxon>Pirellulaceae</taxon>
        <taxon>Aporhodopirellula</taxon>
    </lineage>
</organism>
<dbReference type="SUPFAM" id="SSF54593">
    <property type="entry name" value="Glyoxalase/Bleomycin resistance protein/Dihydroxybiphenyl dioxygenase"/>
    <property type="match status" value="1"/>
</dbReference>
<proteinExistence type="predicted"/>
<protein>
    <submittedName>
        <fullName evidence="2">PhnB protein</fullName>
    </submittedName>
</protein>
<evidence type="ECO:0000313" key="3">
    <source>
        <dbReference type="Proteomes" id="UP000536179"/>
    </source>
</evidence>
<dbReference type="PANTHER" id="PTHR33990:SF1">
    <property type="entry name" value="PROTEIN YJDN"/>
    <property type="match status" value="1"/>
</dbReference>
<sequence>MAVVTTLGFAGRTEEALGFYRDAVDAETVFLMRFRDSPDQSHTQPGMEDMVFHATFRIDGTDFMASDVGWIDGASSRGFRGFSLALRYTSVARARRAFDALAVGGEIQIPLEKSRFTSWYGIVVDPFGVSWKFNVDEDASSR</sequence>
<dbReference type="PANTHER" id="PTHR33990">
    <property type="entry name" value="PROTEIN YJDN-RELATED"/>
    <property type="match status" value="1"/>
</dbReference>
<accession>A0A7W5E4M9</accession>
<evidence type="ECO:0000259" key="1">
    <source>
        <dbReference type="Pfam" id="PF06983"/>
    </source>
</evidence>
<evidence type="ECO:0000313" key="2">
    <source>
        <dbReference type="EMBL" id="MBB3210089.1"/>
    </source>
</evidence>
<dbReference type="InterPro" id="IPR029068">
    <property type="entry name" value="Glyas_Bleomycin-R_OHBP_Dase"/>
</dbReference>
<dbReference type="AlphaFoldDB" id="A0A7W5E4M9"/>
<dbReference type="Proteomes" id="UP000536179">
    <property type="component" value="Unassembled WGS sequence"/>
</dbReference>
<feature type="domain" description="PhnB-like" evidence="1">
    <location>
        <begin position="3"/>
        <end position="132"/>
    </location>
</feature>
<gene>
    <name evidence="2" type="ORF">FHS27_005935</name>
</gene>
<dbReference type="Pfam" id="PF06983">
    <property type="entry name" value="3-dmu-9_3-mt"/>
    <property type="match status" value="1"/>
</dbReference>
<dbReference type="InterPro" id="IPR028973">
    <property type="entry name" value="PhnB-like"/>
</dbReference>
<comment type="caution">
    <text evidence="2">The sequence shown here is derived from an EMBL/GenBank/DDBJ whole genome shotgun (WGS) entry which is preliminary data.</text>
</comment>
<dbReference type="Gene3D" id="3.10.180.10">
    <property type="entry name" value="2,3-Dihydroxybiphenyl 1,2-Dioxygenase, domain 1"/>
    <property type="match status" value="1"/>
</dbReference>
<dbReference type="EMBL" id="JACHXU010000031">
    <property type="protein sequence ID" value="MBB3210089.1"/>
    <property type="molecule type" value="Genomic_DNA"/>
</dbReference>
<dbReference type="CDD" id="cd06588">
    <property type="entry name" value="PhnB_like"/>
    <property type="match status" value="1"/>
</dbReference>
<name>A0A7W5E4M9_9BACT</name>
<reference evidence="2 3" key="1">
    <citation type="submission" date="2020-08" db="EMBL/GenBank/DDBJ databases">
        <title>Genomic Encyclopedia of Type Strains, Phase III (KMG-III): the genomes of soil and plant-associated and newly described type strains.</title>
        <authorList>
            <person name="Whitman W."/>
        </authorList>
    </citation>
    <scope>NUCLEOTIDE SEQUENCE [LARGE SCALE GENOMIC DNA]</scope>
    <source>
        <strain evidence="2 3">CECT 8075</strain>
    </source>
</reference>